<evidence type="ECO:0000256" key="1">
    <source>
        <dbReference type="ARBA" id="ARBA00022741"/>
    </source>
</evidence>
<dbReference type="Gene3D" id="3.40.50.300">
    <property type="entry name" value="P-loop containing nucleotide triphosphate hydrolases"/>
    <property type="match status" value="1"/>
</dbReference>
<dbReference type="RefSeq" id="WP_274266276.1">
    <property type="nucleotide sequence ID" value="NZ_CP117880.1"/>
</dbReference>
<evidence type="ECO:0000259" key="4">
    <source>
        <dbReference type="SMART" id="SM00534"/>
    </source>
</evidence>
<evidence type="ECO:0000256" key="3">
    <source>
        <dbReference type="ARBA" id="ARBA00023125"/>
    </source>
</evidence>
<dbReference type="InterPro" id="IPR007696">
    <property type="entry name" value="DNA_mismatch_repair_MutS_core"/>
</dbReference>
<evidence type="ECO:0000256" key="2">
    <source>
        <dbReference type="ARBA" id="ARBA00022840"/>
    </source>
</evidence>
<name>A0ABY7WD15_9SPHI</name>
<dbReference type="Gene3D" id="1.10.1420.10">
    <property type="match status" value="1"/>
</dbReference>
<dbReference type="Pfam" id="PF00488">
    <property type="entry name" value="MutS_V"/>
    <property type="match status" value="1"/>
</dbReference>
<dbReference type="Proteomes" id="UP001221558">
    <property type="component" value="Chromosome"/>
</dbReference>
<dbReference type="SUPFAM" id="SSF48334">
    <property type="entry name" value="DNA repair protein MutS, domain III"/>
    <property type="match status" value="1"/>
</dbReference>
<dbReference type="InterPro" id="IPR045076">
    <property type="entry name" value="MutS"/>
</dbReference>
<organism evidence="5 6">
    <name type="scientific">Sphingobacterium oryzagri</name>
    <dbReference type="NCBI Taxonomy" id="3025669"/>
    <lineage>
        <taxon>Bacteria</taxon>
        <taxon>Pseudomonadati</taxon>
        <taxon>Bacteroidota</taxon>
        <taxon>Sphingobacteriia</taxon>
        <taxon>Sphingobacteriales</taxon>
        <taxon>Sphingobacteriaceae</taxon>
        <taxon>Sphingobacterium</taxon>
    </lineage>
</organism>
<dbReference type="InterPro" id="IPR036187">
    <property type="entry name" value="DNA_mismatch_repair_MutS_sf"/>
</dbReference>
<dbReference type="InterPro" id="IPR027417">
    <property type="entry name" value="P-loop_NTPase"/>
</dbReference>
<dbReference type="PANTHER" id="PTHR11361:SF99">
    <property type="entry name" value="DNA MISMATCH REPAIR PROTEIN"/>
    <property type="match status" value="1"/>
</dbReference>
<proteinExistence type="predicted"/>
<dbReference type="PANTHER" id="PTHR11361">
    <property type="entry name" value="DNA MISMATCH REPAIR PROTEIN MUTS FAMILY MEMBER"/>
    <property type="match status" value="1"/>
</dbReference>
<evidence type="ECO:0000313" key="6">
    <source>
        <dbReference type="Proteomes" id="UP001221558"/>
    </source>
</evidence>
<evidence type="ECO:0000313" key="5">
    <source>
        <dbReference type="EMBL" id="WDF67548.1"/>
    </source>
</evidence>
<keyword evidence="3" id="KW-0238">DNA-binding</keyword>
<dbReference type="EMBL" id="CP117880">
    <property type="protein sequence ID" value="WDF67548.1"/>
    <property type="molecule type" value="Genomic_DNA"/>
</dbReference>
<reference evidence="5 6" key="1">
    <citation type="submission" date="2023-02" db="EMBL/GenBank/DDBJ databases">
        <title>Genome sequence of Sphingobacterium sp. KACC 22765.</title>
        <authorList>
            <person name="Kim S."/>
            <person name="Heo J."/>
            <person name="Kwon S.-W."/>
        </authorList>
    </citation>
    <scope>NUCLEOTIDE SEQUENCE [LARGE SCALE GENOMIC DNA]</scope>
    <source>
        <strain evidence="5 6">KACC 22765</strain>
    </source>
</reference>
<protein>
    <submittedName>
        <fullName evidence="5">DNA mismatch repair protein MutS</fullName>
    </submittedName>
</protein>
<accession>A0ABY7WD15</accession>
<dbReference type="SUPFAM" id="SSF52540">
    <property type="entry name" value="P-loop containing nucleoside triphosphate hydrolases"/>
    <property type="match status" value="1"/>
</dbReference>
<dbReference type="Pfam" id="PF05192">
    <property type="entry name" value="MutS_III"/>
    <property type="match status" value="1"/>
</dbReference>
<keyword evidence="2" id="KW-0067">ATP-binding</keyword>
<keyword evidence="1" id="KW-0547">Nucleotide-binding</keyword>
<dbReference type="InterPro" id="IPR000432">
    <property type="entry name" value="DNA_mismatch_repair_MutS_C"/>
</dbReference>
<gene>
    <name evidence="5" type="ORF">PQ465_14710</name>
</gene>
<dbReference type="SMART" id="SM00534">
    <property type="entry name" value="MUTSac"/>
    <property type="match status" value="1"/>
</dbReference>
<keyword evidence="6" id="KW-1185">Reference proteome</keyword>
<sequence>MFQTDKQTLTDINALDWNSASLLRFFDHTQTLGGRDMLYAWFLQPLHGKREIIERQQAIAYLAKEPIEGLFDKYMMADLERYASTPTIPATTPTLSYFIDSFWSVFSGRSHQVHRLFIRQSVCEIASICLTIHALVETSKTSGEQTGVFKRMEHLLTQFLNGLDLSALRKLTDGKTHRALILQYDKLFRSTKQRDLASLFEILYTLDALSGIAKTLHSNLLSFPVINEQKDTSSLLEIHGLYHIALENPIKNDVIVRRDKNIWFLTGANMTGKSTLLKSVGSCVYLAHIGLPVPAVSMHTALFAGMFTSINLADQMATGFSHFFAEVNRLKTMGRHIAAHGPMLILLDELFKGTNYEDAYEATLAFLDSVDSIADSVFFVSTHITDLGVLLEKRAQVALKCLDTQADNQNGITFTYKLVDGVATAKLGLWFLKREQVFETFRSIGANNR</sequence>
<feature type="domain" description="DNA mismatch repair proteins mutS family" evidence="4">
    <location>
        <begin position="260"/>
        <end position="446"/>
    </location>
</feature>